<feature type="domain" description="Endonuclease/exonuclease/phosphatase" evidence="4">
    <location>
        <begin position="74"/>
        <end position="354"/>
    </location>
</feature>
<dbReference type="RefSeq" id="WP_359770531.1">
    <property type="nucleotide sequence ID" value="NZ_JBEYRR010000001.1"/>
</dbReference>
<keyword evidence="5" id="KW-0540">Nuclease</keyword>
<evidence type="ECO:0000313" key="6">
    <source>
        <dbReference type="Proteomes" id="UP001553843"/>
    </source>
</evidence>
<dbReference type="Pfam" id="PF00415">
    <property type="entry name" value="RCC1"/>
    <property type="match status" value="5"/>
</dbReference>
<protein>
    <submittedName>
        <fullName evidence="5">Endonuclease/exonuclease/phosphatase family protein</fullName>
    </submittedName>
</protein>
<feature type="region of interest" description="Disordered" evidence="3">
    <location>
        <begin position="1"/>
        <end position="38"/>
    </location>
</feature>
<evidence type="ECO:0000256" key="3">
    <source>
        <dbReference type="SAM" id="MobiDB-lite"/>
    </source>
</evidence>
<dbReference type="InterPro" id="IPR000408">
    <property type="entry name" value="Reg_chr_condens"/>
</dbReference>
<dbReference type="PRINTS" id="PR00633">
    <property type="entry name" value="RCCNDNSATION"/>
</dbReference>
<dbReference type="SUPFAM" id="SSF56219">
    <property type="entry name" value="DNase I-like"/>
    <property type="match status" value="1"/>
</dbReference>
<proteinExistence type="inferred from homology"/>
<evidence type="ECO:0000256" key="2">
    <source>
        <dbReference type="ARBA" id="ARBA00022737"/>
    </source>
</evidence>
<dbReference type="Gene3D" id="2.130.10.30">
    <property type="entry name" value="Regulator of chromosome condensation 1/beta-lactamase-inhibitor protein II"/>
    <property type="match status" value="2"/>
</dbReference>
<dbReference type="Gene3D" id="3.60.10.10">
    <property type="entry name" value="Endonuclease/exonuclease/phosphatase"/>
    <property type="match status" value="1"/>
</dbReference>
<keyword evidence="5" id="KW-0255">Endonuclease</keyword>
<dbReference type="CDD" id="cd09078">
    <property type="entry name" value="nSMase"/>
    <property type="match status" value="1"/>
</dbReference>
<keyword evidence="5" id="KW-0378">Hydrolase</keyword>
<accession>A0ABV3LU31</accession>
<sequence length="842" mass="91131">MEDIVAGKAEETRPSITEPGDDVVPADANSGQRSDMGGGRTIPSVMAFNVMQLGLSDADYNHGSRASELRRAQTLTMNDIVILSEFFYVRQSPLHNDNAFTVLGWLVPERFKYRTPILASRSDSVGWDFKHPSTNDALKFNGGVVILSKWEIECKVGICYPSDTLCGWDSMAEKGFVYARIKGPDGKKVHVIGTHTQANDSGCKNANSKGYHGAPQRAEQFKLINDFLNNPSHFIAQRGGSLKLTIPNDELIIIGGDLNVDKHEAEEYKSMIATLGVREPEYMKLDGETYSFDTENNGITRDREKKRDRELLDYVFYRDNSAAPASYVNGVQHVWSSWFCQDLGWHAERNLSDHYAVTNWGQHPEELSSDSWTMTRFEVESIKLDTPQSCGGTVRIDNKIVWHDESYSHREELLSETKTLHSRHPGTCGVVDVRLWKPGGHALTWGDRHIYCDGGRHQGRVGDADKDSMAVTVTYRATKIAPGKTSCVWGMGRNDYGQLGNGKTDNDEHFTPEKLKSPIGVVSIAPGADSCRAVTANGDLYVWGDNEGGQLGTGDATSRTTPTKVENLPAAVAGVACGEYHTLILLRTGEVMACGKNPYGQLGTGKSDDDKHFIFTRVPGFESGATKVACSRKTSYILKGGEVWAFGFNGNGECGQGDKKQLSITNPARVRNLSGVTDIAGGGARFGRHCLAVMNGKVYAWGENNAGQLGNGKRGINEFSATPEEVQDLSGVSAVSACGDCSMALANGDVYTWGHARTGNGRPGTGSPKPVKCVNISGVSAISCGYQYCMALKDGAMYSWGSNSYGELGNGKKGDTYVPSKTSIQGVTALGAGGGTAYVAGR</sequence>
<keyword evidence="2" id="KW-0677">Repeat</keyword>
<organism evidence="5 6">
    <name type="scientific">Streptomyces huasconensis</name>
    <dbReference type="NCBI Taxonomy" id="1854574"/>
    <lineage>
        <taxon>Bacteria</taxon>
        <taxon>Bacillati</taxon>
        <taxon>Actinomycetota</taxon>
        <taxon>Actinomycetes</taxon>
        <taxon>Kitasatosporales</taxon>
        <taxon>Streptomycetaceae</taxon>
        <taxon>Streptomyces</taxon>
    </lineage>
</organism>
<evidence type="ECO:0000313" key="5">
    <source>
        <dbReference type="EMBL" id="MEW2362494.1"/>
    </source>
</evidence>
<comment type="similarity">
    <text evidence="1">Belongs to the neutral sphingomyelinase family.</text>
</comment>
<dbReference type="GO" id="GO:0004519">
    <property type="term" value="F:endonuclease activity"/>
    <property type="evidence" value="ECO:0007669"/>
    <property type="project" value="UniProtKB-KW"/>
</dbReference>
<dbReference type="InterPro" id="IPR017766">
    <property type="entry name" value="Sphingomyelinase/PLipase_C"/>
</dbReference>
<dbReference type="SUPFAM" id="SSF50985">
    <property type="entry name" value="RCC1/BLIP-II"/>
    <property type="match status" value="1"/>
</dbReference>
<dbReference type="PANTHER" id="PTHR22870:SF408">
    <property type="entry name" value="OS09G0560450 PROTEIN"/>
    <property type="match status" value="1"/>
</dbReference>
<dbReference type="InterPro" id="IPR036691">
    <property type="entry name" value="Endo/exonu/phosph_ase_sf"/>
</dbReference>
<gene>
    <name evidence="5" type="ORF">AB0887_11120</name>
</gene>
<keyword evidence="6" id="KW-1185">Reference proteome</keyword>
<dbReference type="Proteomes" id="UP001553843">
    <property type="component" value="Unassembled WGS sequence"/>
</dbReference>
<name>A0ABV3LU31_9ACTN</name>
<evidence type="ECO:0000256" key="1">
    <source>
        <dbReference type="ARBA" id="ARBA00006335"/>
    </source>
</evidence>
<dbReference type="PANTHER" id="PTHR22870">
    <property type="entry name" value="REGULATOR OF CHROMOSOME CONDENSATION"/>
    <property type="match status" value="1"/>
</dbReference>
<dbReference type="InterPro" id="IPR005135">
    <property type="entry name" value="Endo/exonuclease/phosphatase"/>
</dbReference>
<reference evidence="5 6" key="1">
    <citation type="submission" date="2024-06" db="EMBL/GenBank/DDBJ databases">
        <title>The Natural Products Discovery Center: Release of the First 8490 Sequenced Strains for Exploring Actinobacteria Biosynthetic Diversity.</title>
        <authorList>
            <person name="Kalkreuter E."/>
            <person name="Kautsar S.A."/>
            <person name="Yang D."/>
            <person name="Bader C.D."/>
            <person name="Teijaro C.N."/>
            <person name="Fluegel L."/>
            <person name="Davis C.M."/>
            <person name="Simpson J.R."/>
            <person name="Lauterbach L."/>
            <person name="Steele A.D."/>
            <person name="Gui C."/>
            <person name="Meng S."/>
            <person name="Li G."/>
            <person name="Viehrig K."/>
            <person name="Ye F."/>
            <person name="Su P."/>
            <person name="Kiefer A.F."/>
            <person name="Nichols A."/>
            <person name="Cepeda A.J."/>
            <person name="Yan W."/>
            <person name="Fan B."/>
            <person name="Jiang Y."/>
            <person name="Adhikari A."/>
            <person name="Zheng C.-J."/>
            <person name="Schuster L."/>
            <person name="Cowan T.M."/>
            <person name="Smanski M.J."/>
            <person name="Chevrette M.G."/>
            <person name="De Carvalho L.P.S."/>
            <person name="Shen B."/>
        </authorList>
    </citation>
    <scope>NUCLEOTIDE SEQUENCE [LARGE SCALE GENOMIC DNA]</scope>
    <source>
        <strain evidence="5 6">NPDC047833</strain>
    </source>
</reference>
<dbReference type="InterPro" id="IPR051210">
    <property type="entry name" value="Ub_ligase/GEF_domain"/>
</dbReference>
<dbReference type="Pfam" id="PF03372">
    <property type="entry name" value="Exo_endo_phos"/>
    <property type="match status" value="1"/>
</dbReference>
<dbReference type="InterPro" id="IPR009091">
    <property type="entry name" value="RCC1/BLIP-II"/>
</dbReference>
<dbReference type="EMBL" id="JBEYRS010000003">
    <property type="protein sequence ID" value="MEW2362494.1"/>
    <property type="molecule type" value="Genomic_DNA"/>
</dbReference>
<dbReference type="PROSITE" id="PS50012">
    <property type="entry name" value="RCC1_3"/>
    <property type="match status" value="5"/>
</dbReference>
<comment type="caution">
    <text evidence="5">The sequence shown here is derived from an EMBL/GenBank/DDBJ whole genome shotgun (WGS) entry which is preliminary data.</text>
</comment>
<evidence type="ECO:0000259" key="4">
    <source>
        <dbReference type="Pfam" id="PF03372"/>
    </source>
</evidence>